<comment type="subcellular location">
    <subcellularLocation>
        <location evidence="1">Cell outer membrane</location>
    </subcellularLocation>
</comment>
<sequence>MTPSKKILVAAALVASAAHALAQQAGTWSVSAGITHIAPSVDSDSLSSPSGTVPNAKVDVSSDSRLTAAVNYMATDNINLHLPLGFGFRHDLSGAGVLAGVGKLAETRALPITLIGQYRFFDANARFRPYLGAGLSYVKFYKERGTALLTALTNPGGAPTSVSFKSKLAPALQVGGVFNLNEKWFMEGSYTKTFLKTRGTLSTGHTIDVGLDPNCFTLQLGYKF</sequence>
<dbReference type="SUPFAM" id="SSF56925">
    <property type="entry name" value="OMPA-like"/>
    <property type="match status" value="1"/>
</dbReference>
<comment type="caution">
    <text evidence="3">The sequence shown here is derived from an EMBL/GenBank/DDBJ whole genome shotgun (WGS) entry which is preliminary data.</text>
</comment>
<dbReference type="Gene3D" id="2.40.160.20">
    <property type="match status" value="1"/>
</dbReference>
<evidence type="ECO:0000313" key="3">
    <source>
        <dbReference type="EMBL" id="MFC5521310.1"/>
    </source>
</evidence>
<evidence type="ECO:0000256" key="1">
    <source>
        <dbReference type="ARBA" id="ARBA00004442"/>
    </source>
</evidence>
<dbReference type="InterPro" id="IPR005618">
    <property type="entry name" value="OMPW"/>
</dbReference>
<dbReference type="PANTHER" id="PTHR36920">
    <property type="match status" value="1"/>
</dbReference>
<keyword evidence="2" id="KW-0732">Signal</keyword>
<dbReference type="RefSeq" id="WP_245660713.1">
    <property type="nucleotide sequence ID" value="NZ_JBHSMX010000013.1"/>
</dbReference>
<name>A0ABW0Q9A1_9BURK</name>
<feature type="chain" id="PRO_5047540156" evidence="2">
    <location>
        <begin position="23"/>
        <end position="224"/>
    </location>
</feature>
<keyword evidence="4" id="KW-1185">Reference proteome</keyword>
<reference evidence="4" key="1">
    <citation type="journal article" date="2019" name="Int. J. Syst. Evol. Microbiol.">
        <title>The Global Catalogue of Microorganisms (GCM) 10K type strain sequencing project: providing services to taxonomists for standard genome sequencing and annotation.</title>
        <authorList>
            <consortium name="The Broad Institute Genomics Platform"/>
            <consortium name="The Broad Institute Genome Sequencing Center for Infectious Disease"/>
            <person name="Wu L."/>
            <person name="Ma J."/>
        </authorList>
    </citation>
    <scope>NUCLEOTIDE SEQUENCE [LARGE SCALE GENOMIC DNA]</scope>
    <source>
        <strain evidence="4">CGMCC 4.7277</strain>
    </source>
</reference>
<protein>
    <submittedName>
        <fullName evidence="3">OmpW family protein</fullName>
    </submittedName>
</protein>
<dbReference type="EMBL" id="JBHSMX010000013">
    <property type="protein sequence ID" value="MFC5521310.1"/>
    <property type="molecule type" value="Genomic_DNA"/>
</dbReference>
<feature type="signal peptide" evidence="2">
    <location>
        <begin position="1"/>
        <end position="22"/>
    </location>
</feature>
<organism evidence="3 4">
    <name type="scientific">Polaromonas jejuensis</name>
    <dbReference type="NCBI Taxonomy" id="457502"/>
    <lineage>
        <taxon>Bacteria</taxon>
        <taxon>Pseudomonadati</taxon>
        <taxon>Pseudomonadota</taxon>
        <taxon>Betaproteobacteria</taxon>
        <taxon>Burkholderiales</taxon>
        <taxon>Comamonadaceae</taxon>
        <taxon>Polaromonas</taxon>
    </lineage>
</organism>
<gene>
    <name evidence="3" type="ORF">ACFPP7_10330</name>
</gene>
<dbReference type="InterPro" id="IPR011250">
    <property type="entry name" value="OMP/PagP_B-barrel"/>
</dbReference>
<accession>A0ABW0Q9A1</accession>
<proteinExistence type="predicted"/>
<dbReference type="PANTHER" id="PTHR36920:SF1">
    <property type="entry name" value="OUTER MEMBRANE PROTEIN W"/>
    <property type="match status" value="1"/>
</dbReference>
<evidence type="ECO:0000313" key="4">
    <source>
        <dbReference type="Proteomes" id="UP001596084"/>
    </source>
</evidence>
<dbReference type="Pfam" id="PF03922">
    <property type="entry name" value="OmpW"/>
    <property type="match status" value="1"/>
</dbReference>
<evidence type="ECO:0000256" key="2">
    <source>
        <dbReference type="SAM" id="SignalP"/>
    </source>
</evidence>
<dbReference type="Proteomes" id="UP001596084">
    <property type="component" value="Unassembled WGS sequence"/>
</dbReference>